<dbReference type="InterPro" id="IPR010572">
    <property type="entry name" value="Tail_dom"/>
</dbReference>
<proteinExistence type="predicted"/>
<evidence type="ECO:0000313" key="3">
    <source>
        <dbReference type="Proteomes" id="UP000216682"/>
    </source>
</evidence>
<name>A0A265E683_9STAP</name>
<dbReference type="EMBL" id="NPEZ01000003">
    <property type="protein sequence ID" value="OZT77104.1"/>
    <property type="molecule type" value="Genomic_DNA"/>
</dbReference>
<evidence type="ECO:0000313" key="2">
    <source>
        <dbReference type="EMBL" id="OZT77104.1"/>
    </source>
</evidence>
<evidence type="ECO:0000259" key="1">
    <source>
        <dbReference type="Pfam" id="PF06605"/>
    </source>
</evidence>
<sequence length="617" mass="70641">MSLSFLLDEMNADFLPDLGTRWGVEFDKERYTLINPSIQAITKGKSVSAVLQFFIDLGGHYLQDEAENESRTALNAYTELAQGTGYTFHLVDSFPATTLSYQKNMSKTERFHYYNKRYGVEFVVSGTNVYLYRKIGSHRPEVRIDEDLNVKDATVEIDDANFFTWCKCYYDKIDDIEGGAEEYRHEVVYADQGLIEQYGEIEGPAIYQGSIKDEQVMLDFAKSTQEESLKVSHSVTLADLRQQGYEEFIFRAGDTIRLSLSSINTTVDIRIMEIDETFDVNGELTGLTLTLGNYDPVDAYKNSRDAVLLDLEDWIRGRKTIPSNMLENAIQRASDIINGDTDSVMEYRKDRLIGHHDKNTGNNVQLNVSGLEFVRNGVPRSALTYEGLVVDETTTGMLNSHNVRIEGTEGRFLLDGDMFRAVDYNNSDRYTEITPQKFLAHKSAFELIGYDGRQEYFNGIRQYDLDIQIQQFNNPSFVEYDGRNMRTSETSYQRAYVVWATFKSQYLTLSGMVKLASDSPSSTGQGDIRIYHMSYGQPIATQRFSLEKSYNQDYNEDLYWQMQIDLKDYFSGNPGGATYPGYPDKRKINLYVEIRMVNKGNPDDAMDMRVNRGWMDG</sequence>
<protein>
    <recommendedName>
        <fullName evidence="1">Tail spike domain-containing protein</fullName>
    </recommendedName>
</protein>
<gene>
    <name evidence="2" type="ORF">CFN03_08490</name>
</gene>
<organism evidence="2 3">
    <name type="scientific">Salinicoccus roseus</name>
    <dbReference type="NCBI Taxonomy" id="45670"/>
    <lineage>
        <taxon>Bacteria</taxon>
        <taxon>Bacillati</taxon>
        <taxon>Bacillota</taxon>
        <taxon>Bacilli</taxon>
        <taxon>Bacillales</taxon>
        <taxon>Staphylococcaceae</taxon>
        <taxon>Salinicoccus</taxon>
    </lineage>
</organism>
<feature type="domain" description="Tail spike" evidence="1">
    <location>
        <begin position="71"/>
        <end position="294"/>
    </location>
</feature>
<comment type="caution">
    <text evidence="2">The sequence shown here is derived from an EMBL/GenBank/DDBJ whole genome shotgun (WGS) entry which is preliminary data.</text>
</comment>
<accession>A0A265E683</accession>
<dbReference type="RefSeq" id="WP_094906627.1">
    <property type="nucleotide sequence ID" value="NZ_NPEZ01000003.1"/>
</dbReference>
<reference evidence="2 3" key="1">
    <citation type="submission" date="2017-07" db="EMBL/GenBank/DDBJ databases">
        <title>Shotgun whole genome sequences of three halophilic bacterial isolates.</title>
        <authorList>
            <person name="Pozzo T."/>
            <person name="Higdon S.M."/>
            <person name="Quillaguaman J."/>
        </authorList>
    </citation>
    <scope>NUCLEOTIDE SEQUENCE [LARGE SCALE GENOMIC DNA]</scope>
    <source>
        <strain evidence="2 3">BU-1</strain>
    </source>
</reference>
<dbReference type="Pfam" id="PF06605">
    <property type="entry name" value="Prophage_tail"/>
    <property type="match status" value="1"/>
</dbReference>
<dbReference type="AlphaFoldDB" id="A0A265E683"/>
<dbReference type="Proteomes" id="UP000216682">
    <property type="component" value="Unassembled WGS sequence"/>
</dbReference>